<accession>A0AAV5JTC3</accession>
<dbReference type="Proteomes" id="UP001054252">
    <property type="component" value="Unassembled WGS sequence"/>
</dbReference>
<comment type="caution">
    <text evidence="1">The sequence shown here is derived from an EMBL/GenBank/DDBJ whole genome shotgun (WGS) entry which is preliminary data.</text>
</comment>
<reference evidence="1 2" key="1">
    <citation type="journal article" date="2021" name="Commun. Biol.">
        <title>The genome of Shorea leprosula (Dipterocarpaceae) highlights the ecological relevance of drought in aseasonal tropical rainforests.</title>
        <authorList>
            <person name="Ng K.K.S."/>
            <person name="Kobayashi M.J."/>
            <person name="Fawcett J.A."/>
            <person name="Hatakeyama M."/>
            <person name="Paape T."/>
            <person name="Ng C.H."/>
            <person name="Ang C.C."/>
            <person name="Tnah L.H."/>
            <person name="Lee C.T."/>
            <person name="Nishiyama T."/>
            <person name="Sese J."/>
            <person name="O'Brien M.J."/>
            <person name="Copetti D."/>
            <person name="Mohd Noor M.I."/>
            <person name="Ong R.C."/>
            <person name="Putra M."/>
            <person name="Sireger I.Z."/>
            <person name="Indrioko S."/>
            <person name="Kosugi Y."/>
            <person name="Izuno A."/>
            <person name="Isagi Y."/>
            <person name="Lee S.L."/>
            <person name="Shimizu K.K."/>
        </authorList>
    </citation>
    <scope>NUCLEOTIDE SEQUENCE [LARGE SCALE GENOMIC DNA]</scope>
    <source>
        <strain evidence="1">214</strain>
    </source>
</reference>
<proteinExistence type="predicted"/>
<dbReference type="EMBL" id="BPVZ01000044">
    <property type="protein sequence ID" value="GKV15748.1"/>
    <property type="molecule type" value="Genomic_DNA"/>
</dbReference>
<dbReference type="AlphaFoldDB" id="A0AAV5JTC3"/>
<evidence type="ECO:0000313" key="2">
    <source>
        <dbReference type="Proteomes" id="UP001054252"/>
    </source>
</evidence>
<organism evidence="1 2">
    <name type="scientific">Rubroshorea leprosula</name>
    <dbReference type="NCBI Taxonomy" id="152421"/>
    <lineage>
        <taxon>Eukaryota</taxon>
        <taxon>Viridiplantae</taxon>
        <taxon>Streptophyta</taxon>
        <taxon>Embryophyta</taxon>
        <taxon>Tracheophyta</taxon>
        <taxon>Spermatophyta</taxon>
        <taxon>Magnoliopsida</taxon>
        <taxon>eudicotyledons</taxon>
        <taxon>Gunneridae</taxon>
        <taxon>Pentapetalae</taxon>
        <taxon>rosids</taxon>
        <taxon>malvids</taxon>
        <taxon>Malvales</taxon>
        <taxon>Dipterocarpaceae</taxon>
        <taxon>Rubroshorea</taxon>
    </lineage>
</organism>
<evidence type="ECO:0000313" key="1">
    <source>
        <dbReference type="EMBL" id="GKV15748.1"/>
    </source>
</evidence>
<gene>
    <name evidence="1" type="ORF">SLEP1_g26503</name>
</gene>
<keyword evidence="2" id="KW-1185">Reference proteome</keyword>
<protein>
    <submittedName>
        <fullName evidence="1">Uncharacterized protein</fullName>
    </submittedName>
</protein>
<sequence length="39" mass="4394">MRNCYDSLLSAAAVTANCAYGINNMLHDQIHCLDIFFPF</sequence>
<name>A0AAV5JTC3_9ROSI</name>